<dbReference type="Proteomes" id="UP000004949">
    <property type="component" value="Unassembled WGS sequence"/>
</dbReference>
<evidence type="ECO:0000259" key="1">
    <source>
        <dbReference type="Pfam" id="PF09848"/>
    </source>
</evidence>
<feature type="domain" description="Schlafen group 3-like DNA/RNA helicase" evidence="1">
    <location>
        <begin position="2"/>
        <end position="74"/>
    </location>
</feature>
<evidence type="ECO:0000313" key="3">
    <source>
        <dbReference type="Proteomes" id="UP000004949"/>
    </source>
</evidence>
<dbReference type="eggNOG" id="COG3410">
    <property type="taxonomic scope" value="Bacteria"/>
</dbReference>
<dbReference type="EMBL" id="AGQV01000001">
    <property type="protein sequence ID" value="EHH69133.1"/>
    <property type="molecule type" value="Genomic_DNA"/>
</dbReference>
<dbReference type="AlphaFoldDB" id="G6XG25"/>
<dbReference type="Pfam" id="PF09848">
    <property type="entry name" value="SLFN-g3_helicase"/>
    <property type="match status" value="1"/>
</dbReference>
<dbReference type="STRING" id="1088869.GMO_04400"/>
<gene>
    <name evidence="2" type="ORF">GMO_04400</name>
</gene>
<reference evidence="2 3" key="1">
    <citation type="submission" date="2011-10" db="EMBL/GenBank/DDBJ databases">
        <title>Genome sequence of Gluconobacter morbifer G707, isolated from Drosophila gut.</title>
        <authorList>
            <person name="Lee W.-J."/>
            <person name="Kim E.-K."/>
        </authorList>
    </citation>
    <scope>NUCLEOTIDE SEQUENCE [LARGE SCALE GENOMIC DNA]</scope>
    <source>
        <strain evidence="2 3">G707</strain>
    </source>
</reference>
<organism evidence="2 3">
    <name type="scientific">Gluconobacter morbifer G707</name>
    <dbReference type="NCBI Taxonomy" id="1088869"/>
    <lineage>
        <taxon>Bacteria</taxon>
        <taxon>Pseudomonadati</taxon>
        <taxon>Pseudomonadota</taxon>
        <taxon>Alphaproteobacteria</taxon>
        <taxon>Acetobacterales</taxon>
        <taxon>Acetobacteraceae</taxon>
        <taxon>Gluconobacter</taxon>
    </lineage>
</organism>
<sequence>MATQFAIQGLELDFVGLCWDGDLIRLPHQRAWQARTFSGTKWQTVRTAEKALWRLNTYRVLLTRARYETLIWVPQGDPDDPSRQPEILDGIADFLLACGVPPLQDDSHIRESHMSRSLTSA</sequence>
<accession>G6XG25</accession>
<name>G6XG25_9PROT</name>
<proteinExistence type="predicted"/>
<evidence type="ECO:0000313" key="2">
    <source>
        <dbReference type="EMBL" id="EHH69133.1"/>
    </source>
</evidence>
<dbReference type="PATRIC" id="fig|1088869.3.peg.444"/>
<dbReference type="InterPro" id="IPR018647">
    <property type="entry name" value="SLFN_3-like_DNA/RNA_helicase"/>
</dbReference>
<comment type="caution">
    <text evidence="2">The sequence shown here is derived from an EMBL/GenBank/DDBJ whole genome shotgun (WGS) entry which is preliminary data.</text>
</comment>
<keyword evidence="3" id="KW-1185">Reference proteome</keyword>
<protein>
    <recommendedName>
        <fullName evidence="1">Schlafen group 3-like DNA/RNA helicase domain-containing protein</fullName>
    </recommendedName>
</protein>